<feature type="domain" description="SIS" evidence="2">
    <location>
        <begin position="163"/>
        <end position="334"/>
    </location>
</feature>
<accession>A0A1Y2ECZ2</accession>
<dbReference type="InterPro" id="IPR046348">
    <property type="entry name" value="SIS_dom_sf"/>
</dbReference>
<dbReference type="Pfam" id="PF01380">
    <property type="entry name" value="SIS"/>
    <property type="match status" value="1"/>
</dbReference>
<dbReference type="GO" id="GO:0097367">
    <property type="term" value="F:carbohydrate derivative binding"/>
    <property type="evidence" value="ECO:0007669"/>
    <property type="project" value="InterPro"/>
</dbReference>
<dbReference type="PROSITE" id="PS51464">
    <property type="entry name" value="SIS"/>
    <property type="match status" value="1"/>
</dbReference>
<dbReference type="InterPro" id="IPR035474">
    <property type="entry name" value="SIS_Kpsf"/>
</dbReference>
<dbReference type="Gene3D" id="3.40.50.10490">
    <property type="entry name" value="Glucose-6-phosphate isomerase like protein, domain 1"/>
    <property type="match status" value="1"/>
</dbReference>
<dbReference type="Proteomes" id="UP000193467">
    <property type="component" value="Unassembled WGS sequence"/>
</dbReference>
<feature type="region of interest" description="Disordered" evidence="1">
    <location>
        <begin position="352"/>
        <end position="375"/>
    </location>
</feature>
<dbReference type="GO" id="GO:1901135">
    <property type="term" value="P:carbohydrate derivative metabolic process"/>
    <property type="evidence" value="ECO:0007669"/>
    <property type="project" value="InterPro"/>
</dbReference>
<feature type="compositionally biased region" description="Low complexity" evidence="1">
    <location>
        <begin position="362"/>
        <end position="375"/>
    </location>
</feature>
<dbReference type="OrthoDB" id="2536911at2759"/>
<proteinExistence type="predicted"/>
<dbReference type="STRING" id="106004.A0A1Y2ECZ2"/>
<reference evidence="3 4" key="1">
    <citation type="submission" date="2016-07" db="EMBL/GenBank/DDBJ databases">
        <title>Pervasive Adenine N6-methylation of Active Genes in Fungi.</title>
        <authorList>
            <consortium name="DOE Joint Genome Institute"/>
            <person name="Mondo S.J."/>
            <person name="Dannebaum R.O."/>
            <person name="Kuo R.C."/>
            <person name="Labutti K."/>
            <person name="Haridas S."/>
            <person name="Kuo A."/>
            <person name="Salamov A."/>
            <person name="Ahrendt S.R."/>
            <person name="Lipzen A."/>
            <person name="Sullivan W."/>
            <person name="Andreopoulos W.B."/>
            <person name="Clum A."/>
            <person name="Lindquist E."/>
            <person name="Daum C."/>
            <person name="Ramamoorthy G.K."/>
            <person name="Gryganskyi A."/>
            <person name="Culley D."/>
            <person name="Magnuson J.K."/>
            <person name="James T.Y."/>
            <person name="O'Malley M.A."/>
            <person name="Stajich J.E."/>
            <person name="Spatafora J.W."/>
            <person name="Visel A."/>
            <person name="Grigoriev I.V."/>
        </authorList>
    </citation>
    <scope>NUCLEOTIDE SEQUENCE [LARGE SCALE GENOMIC DNA]</scope>
    <source>
        <strain evidence="3 4">62-1032</strain>
    </source>
</reference>
<dbReference type="InParanoid" id="A0A1Y2ECZ2"/>
<keyword evidence="4" id="KW-1185">Reference proteome</keyword>
<gene>
    <name evidence="3" type="ORF">BCR35DRAFT_294621</name>
</gene>
<evidence type="ECO:0000313" key="4">
    <source>
        <dbReference type="Proteomes" id="UP000193467"/>
    </source>
</evidence>
<feature type="region of interest" description="Disordered" evidence="1">
    <location>
        <begin position="39"/>
        <end position="70"/>
    </location>
</feature>
<dbReference type="PANTHER" id="PTHR38418">
    <property type="entry name" value="SUGAR ISOMERASE, KPSF/GUTQ (AFU_ORTHOLOGUE AFUA_6G08860)"/>
    <property type="match status" value="1"/>
</dbReference>
<dbReference type="AlphaFoldDB" id="A0A1Y2ECZ2"/>
<dbReference type="CDD" id="cd05014">
    <property type="entry name" value="SIS_Kpsf"/>
    <property type="match status" value="1"/>
</dbReference>
<dbReference type="InterPro" id="IPR001347">
    <property type="entry name" value="SIS_dom"/>
</dbReference>
<name>A0A1Y2ECZ2_9BASI</name>
<evidence type="ECO:0000313" key="3">
    <source>
        <dbReference type="EMBL" id="ORY69287.1"/>
    </source>
</evidence>
<dbReference type="PANTHER" id="PTHR38418:SF2">
    <property type="entry name" value="SUGAR ISOMERASE, KPSF_GUTQ (AFU_ORTHOLOGUE AFUA_6G08860)"/>
    <property type="match status" value="1"/>
</dbReference>
<sequence>MHPQEQSNGRHYARQESIPFSTSPASLFASTSSLTETSFSASSSESSWSPHFSSSTPSPASSLASSPALPASKLHSPVSDDFSLSGFDSADERTPSPTQLTAYAASIIRNEAYALLALAARIAPAAQPVVDDGRCSADDADAFQRAIGSPGSESKTNIAFRAVVDALGSLPAHGKIIVTGVGKSGIAGRKMVATFCSLGIPSIFLHPLEALHGDLGVVCPCSPSSPCDALLLISHSGATAELMRLLPIVRPRVRTLIAVTRDPDSVLARGCTHWLDAGTGAYVGPTKDGGMKVTDEADSALPAPTSSVVSALAIGDALALTLSKLRLGWDKDGKARRQDFLRCHPGGQLGIELGREGRGVESSTSAAQTATAAQA</sequence>
<protein>
    <recommendedName>
        <fullName evidence="2">SIS domain-containing protein</fullName>
    </recommendedName>
</protein>
<organism evidence="3 4">
    <name type="scientific">Leucosporidium creatinivorum</name>
    <dbReference type="NCBI Taxonomy" id="106004"/>
    <lineage>
        <taxon>Eukaryota</taxon>
        <taxon>Fungi</taxon>
        <taxon>Dikarya</taxon>
        <taxon>Basidiomycota</taxon>
        <taxon>Pucciniomycotina</taxon>
        <taxon>Microbotryomycetes</taxon>
        <taxon>Leucosporidiales</taxon>
        <taxon>Leucosporidium</taxon>
    </lineage>
</organism>
<evidence type="ECO:0000259" key="2">
    <source>
        <dbReference type="PROSITE" id="PS51464"/>
    </source>
</evidence>
<evidence type="ECO:0000256" key="1">
    <source>
        <dbReference type="SAM" id="MobiDB-lite"/>
    </source>
</evidence>
<dbReference type="SUPFAM" id="SSF53697">
    <property type="entry name" value="SIS domain"/>
    <property type="match status" value="1"/>
</dbReference>
<dbReference type="EMBL" id="MCGR01000057">
    <property type="protein sequence ID" value="ORY69287.1"/>
    <property type="molecule type" value="Genomic_DNA"/>
</dbReference>
<comment type="caution">
    <text evidence="3">The sequence shown here is derived from an EMBL/GenBank/DDBJ whole genome shotgun (WGS) entry which is preliminary data.</text>
</comment>